<organism evidence="2 3">
    <name type="scientific">Scophthalmus maximus</name>
    <name type="common">Turbot</name>
    <name type="synonym">Psetta maxima</name>
    <dbReference type="NCBI Taxonomy" id="52904"/>
    <lineage>
        <taxon>Eukaryota</taxon>
        <taxon>Metazoa</taxon>
        <taxon>Chordata</taxon>
        <taxon>Craniata</taxon>
        <taxon>Vertebrata</taxon>
        <taxon>Euteleostomi</taxon>
        <taxon>Actinopterygii</taxon>
        <taxon>Neopterygii</taxon>
        <taxon>Teleostei</taxon>
        <taxon>Neoteleostei</taxon>
        <taxon>Acanthomorphata</taxon>
        <taxon>Carangaria</taxon>
        <taxon>Pleuronectiformes</taxon>
        <taxon>Pleuronectoidei</taxon>
        <taxon>Scophthalmidae</taxon>
        <taxon>Scophthalmus</taxon>
    </lineage>
</organism>
<dbReference type="AlphaFoldDB" id="A0A8D3CEB7"/>
<dbReference type="SUPFAM" id="SSF49899">
    <property type="entry name" value="Concanavalin A-like lectins/glucanases"/>
    <property type="match status" value="1"/>
</dbReference>
<name>A0A8D3CEB7_SCOMX</name>
<dbReference type="Pfam" id="PF00622">
    <property type="entry name" value="SPRY"/>
    <property type="match status" value="1"/>
</dbReference>
<reference evidence="2" key="2">
    <citation type="submission" date="2025-08" db="UniProtKB">
        <authorList>
            <consortium name="Ensembl"/>
        </authorList>
    </citation>
    <scope>IDENTIFICATION</scope>
</reference>
<dbReference type="Ensembl" id="ENSSMAT00000040545.1">
    <property type="protein sequence ID" value="ENSSMAP00000045625.1"/>
    <property type="gene ID" value="ENSSMAG00000035912.1"/>
</dbReference>
<dbReference type="Proteomes" id="UP000694558">
    <property type="component" value="Chromosome 13"/>
</dbReference>
<dbReference type="InterPro" id="IPR003877">
    <property type="entry name" value="SPRY_dom"/>
</dbReference>
<dbReference type="InterPro" id="IPR043136">
    <property type="entry name" value="B30.2/SPRY_sf"/>
</dbReference>
<dbReference type="GeneTree" id="ENSGT01030000234583"/>
<feature type="domain" description="B30.2/SPRY" evidence="1">
    <location>
        <begin position="58"/>
        <end position="234"/>
    </location>
</feature>
<dbReference type="InterPro" id="IPR013320">
    <property type="entry name" value="ConA-like_dom_sf"/>
</dbReference>
<evidence type="ECO:0000259" key="1">
    <source>
        <dbReference type="PROSITE" id="PS50188"/>
    </source>
</evidence>
<dbReference type="InterPro" id="IPR050143">
    <property type="entry name" value="TRIM/RBCC"/>
</dbReference>
<proteinExistence type="predicted"/>
<evidence type="ECO:0000313" key="2">
    <source>
        <dbReference type="Ensembl" id="ENSSMAP00000045625.1"/>
    </source>
</evidence>
<sequence length="234" mass="26152">HELQSSSLEVTNAWTNLQKHNMPFFRSYGSTQARARAQTSLSEPQPLSGALIDVAQHLGNLSFRVREKMKEKVQLSPVILDPNTAHSYVETHVSSSLTIHRDSRYPTVLGSEGFSSGKHSWEVKVGDHPQWNIGFAKQSVVGKGELFASPKYGIWCLWLLHGKYTNGNSVTVTMKKSLQRIRVQLDCDGGRCPSTMQKTGLTSTRTETLSLRNSSHSFQLVRLVMPLLKSKICQ</sequence>
<dbReference type="PANTHER" id="PTHR24103">
    <property type="entry name" value="E3 UBIQUITIN-PROTEIN LIGASE TRIM"/>
    <property type="match status" value="1"/>
</dbReference>
<dbReference type="InterPro" id="IPR001870">
    <property type="entry name" value="B30.2/SPRY"/>
</dbReference>
<dbReference type="Gene3D" id="2.60.120.920">
    <property type="match status" value="1"/>
</dbReference>
<protein>
    <recommendedName>
        <fullName evidence="1">B30.2/SPRY domain-containing protein</fullName>
    </recommendedName>
</protein>
<dbReference type="PROSITE" id="PS50188">
    <property type="entry name" value="B302_SPRY"/>
    <property type="match status" value="1"/>
</dbReference>
<evidence type="ECO:0000313" key="3">
    <source>
        <dbReference type="Proteomes" id="UP000694558"/>
    </source>
</evidence>
<accession>A0A8D3CEB7</accession>
<reference evidence="2" key="1">
    <citation type="submission" date="2023-05" db="EMBL/GenBank/DDBJ databases">
        <title>High-quality long-read genome of Scophthalmus maximus.</title>
        <authorList>
            <person name="Lien S."/>
            <person name="Martinez P."/>
        </authorList>
    </citation>
    <scope>NUCLEOTIDE SEQUENCE [LARGE SCALE GENOMIC DNA]</scope>
</reference>